<dbReference type="Proteomes" id="UP000272400">
    <property type="component" value="Unassembled WGS sequence"/>
</dbReference>
<reference evidence="1 2" key="1">
    <citation type="submission" date="2018-11" db="EMBL/GenBank/DDBJ databases">
        <title>Sequencing the genomes of 1000 actinobacteria strains.</title>
        <authorList>
            <person name="Klenk H.-P."/>
        </authorList>
    </citation>
    <scope>NUCLEOTIDE SEQUENCE [LARGE SCALE GENOMIC DNA]</scope>
    <source>
        <strain evidence="1 2">DSM 44254</strain>
    </source>
</reference>
<dbReference type="EMBL" id="RJKE01000001">
    <property type="protein sequence ID" value="ROO88809.1"/>
    <property type="molecule type" value="Genomic_DNA"/>
</dbReference>
<gene>
    <name evidence="1" type="ORF">EDD29_6491</name>
</gene>
<evidence type="ECO:0000313" key="1">
    <source>
        <dbReference type="EMBL" id="ROO88809.1"/>
    </source>
</evidence>
<evidence type="ECO:0000313" key="2">
    <source>
        <dbReference type="Proteomes" id="UP000272400"/>
    </source>
</evidence>
<sequence length="181" mass="19717">MAVREEPGFSIRLFGYSRREVDDFVFEVRRELRAQTESPGGASVAPSEGAVTRVLRLAAECADQRKAEAAGQAERTLLGARELADLMAAEARERLAAATVDAERILGDARQRAMELEERVSASLDVEVGSRVTELTRAHDRLVEGLASVRDALADVLARDSERGPVNAEDFVPRQQEVGKG</sequence>
<evidence type="ECO:0008006" key="3">
    <source>
        <dbReference type="Google" id="ProtNLM"/>
    </source>
</evidence>
<protein>
    <recommendedName>
        <fullName evidence="3">DivIVA domain-containing protein</fullName>
    </recommendedName>
</protein>
<organism evidence="1 2">
    <name type="scientific">Actinocorallia herbida</name>
    <dbReference type="NCBI Taxonomy" id="58109"/>
    <lineage>
        <taxon>Bacteria</taxon>
        <taxon>Bacillati</taxon>
        <taxon>Actinomycetota</taxon>
        <taxon>Actinomycetes</taxon>
        <taxon>Streptosporangiales</taxon>
        <taxon>Thermomonosporaceae</taxon>
        <taxon>Actinocorallia</taxon>
    </lineage>
</organism>
<keyword evidence="2" id="KW-1185">Reference proteome</keyword>
<comment type="caution">
    <text evidence="1">The sequence shown here is derived from an EMBL/GenBank/DDBJ whole genome shotgun (WGS) entry which is preliminary data.</text>
</comment>
<name>A0A3N1D5Q6_9ACTN</name>
<proteinExistence type="predicted"/>
<dbReference type="OrthoDB" id="9868160at2"/>
<dbReference type="AlphaFoldDB" id="A0A3N1D5Q6"/>
<dbReference type="RefSeq" id="WP_123668002.1">
    <property type="nucleotide sequence ID" value="NZ_RJKE01000001.1"/>
</dbReference>
<accession>A0A3N1D5Q6</accession>